<name>A0ABV6MGB6_9ACTN</name>
<dbReference type="InterPro" id="IPR046335">
    <property type="entry name" value="LacI/GalR-like_sensor"/>
</dbReference>
<dbReference type="Pfam" id="PF00356">
    <property type="entry name" value="LacI"/>
    <property type="match status" value="1"/>
</dbReference>
<dbReference type="Gene3D" id="1.10.260.40">
    <property type="entry name" value="lambda repressor-like DNA-binding domains"/>
    <property type="match status" value="1"/>
</dbReference>
<evidence type="ECO:0000313" key="6">
    <source>
        <dbReference type="Proteomes" id="UP001589867"/>
    </source>
</evidence>
<dbReference type="EMBL" id="JBHLUH010000087">
    <property type="protein sequence ID" value="MFC0533634.1"/>
    <property type="molecule type" value="Genomic_DNA"/>
</dbReference>
<dbReference type="PROSITE" id="PS00356">
    <property type="entry name" value="HTH_LACI_1"/>
    <property type="match status" value="1"/>
</dbReference>
<evidence type="ECO:0000256" key="3">
    <source>
        <dbReference type="ARBA" id="ARBA00023163"/>
    </source>
</evidence>
<evidence type="ECO:0000256" key="2">
    <source>
        <dbReference type="ARBA" id="ARBA00023125"/>
    </source>
</evidence>
<keyword evidence="2 5" id="KW-0238">DNA-binding</keyword>
<keyword evidence="3" id="KW-0804">Transcription</keyword>
<dbReference type="SMART" id="SM00354">
    <property type="entry name" value="HTH_LACI"/>
    <property type="match status" value="1"/>
</dbReference>
<comment type="caution">
    <text evidence="5">The sequence shown here is derived from an EMBL/GenBank/DDBJ whole genome shotgun (WGS) entry which is preliminary data.</text>
</comment>
<keyword evidence="6" id="KW-1185">Reference proteome</keyword>
<reference evidence="5 6" key="1">
    <citation type="submission" date="2024-09" db="EMBL/GenBank/DDBJ databases">
        <authorList>
            <person name="Sun Q."/>
            <person name="Mori K."/>
        </authorList>
    </citation>
    <scope>NUCLEOTIDE SEQUENCE [LARGE SCALE GENOMIC DNA]</scope>
    <source>
        <strain evidence="5 6">TBRC 3947</strain>
    </source>
</reference>
<dbReference type="PANTHER" id="PTHR30146:SF109">
    <property type="entry name" value="HTH-TYPE TRANSCRIPTIONAL REGULATOR GALS"/>
    <property type="match status" value="1"/>
</dbReference>
<evidence type="ECO:0000259" key="4">
    <source>
        <dbReference type="PROSITE" id="PS50932"/>
    </source>
</evidence>
<dbReference type="Gene3D" id="3.40.50.2300">
    <property type="match status" value="2"/>
</dbReference>
<keyword evidence="1" id="KW-0805">Transcription regulation</keyword>
<accession>A0ABV6MGB6</accession>
<dbReference type="GO" id="GO:0003677">
    <property type="term" value="F:DNA binding"/>
    <property type="evidence" value="ECO:0007669"/>
    <property type="project" value="UniProtKB-KW"/>
</dbReference>
<dbReference type="SUPFAM" id="SSF47413">
    <property type="entry name" value="lambda repressor-like DNA-binding domains"/>
    <property type="match status" value="1"/>
</dbReference>
<dbReference type="Pfam" id="PF13377">
    <property type="entry name" value="Peripla_BP_3"/>
    <property type="match status" value="1"/>
</dbReference>
<dbReference type="PANTHER" id="PTHR30146">
    <property type="entry name" value="LACI-RELATED TRANSCRIPTIONAL REPRESSOR"/>
    <property type="match status" value="1"/>
</dbReference>
<dbReference type="InterPro" id="IPR010982">
    <property type="entry name" value="Lambda_DNA-bd_dom_sf"/>
</dbReference>
<protein>
    <submittedName>
        <fullName evidence="5">LacI family DNA-binding transcriptional regulator</fullName>
    </submittedName>
</protein>
<dbReference type="Proteomes" id="UP001589867">
    <property type="component" value="Unassembled WGS sequence"/>
</dbReference>
<organism evidence="5 6">
    <name type="scientific">Phytohabitans kaempferiae</name>
    <dbReference type="NCBI Taxonomy" id="1620943"/>
    <lineage>
        <taxon>Bacteria</taxon>
        <taxon>Bacillati</taxon>
        <taxon>Actinomycetota</taxon>
        <taxon>Actinomycetes</taxon>
        <taxon>Micromonosporales</taxon>
        <taxon>Micromonosporaceae</taxon>
    </lineage>
</organism>
<proteinExistence type="predicted"/>
<sequence length="334" mass="35835">MRDVARLAGVSHQTVSRVLNGHPRVGQETRQRVLAATRALNYRRNLAARTLVTRRSGILGVVGFETKLFGPASMLYGIEEAARAAGYLVTVANVRTADSESVRGAVDRLCQHAVEGIIAVAPKPTLMDTLVEVPSGLPTVGVGGGVSGAVPTVRIDNLAGARLATRHLLDLGHTTVHHVAGPLDWPEARERIVGWHDVLLAAGVSVPAIWPGGWSARSGYEQGQRLARDPSVTAVFCANDQVALGVLRALHETGRWVPGDVSVVGFDDTSDSGFFLPPLTTVHQDFAELGRRSLRVLLDRLDPDRAGEPRVEHVQLPPQLIVRASATRARHITI</sequence>
<dbReference type="CDD" id="cd01574">
    <property type="entry name" value="PBP1_LacI"/>
    <property type="match status" value="1"/>
</dbReference>
<feature type="domain" description="HTH lacI-type" evidence="4">
    <location>
        <begin position="1"/>
        <end position="53"/>
    </location>
</feature>
<evidence type="ECO:0000313" key="5">
    <source>
        <dbReference type="EMBL" id="MFC0533634.1"/>
    </source>
</evidence>
<dbReference type="CDD" id="cd01392">
    <property type="entry name" value="HTH_LacI"/>
    <property type="match status" value="1"/>
</dbReference>
<dbReference type="RefSeq" id="WP_377261503.1">
    <property type="nucleotide sequence ID" value="NZ_JBHLUH010000087.1"/>
</dbReference>
<evidence type="ECO:0000256" key="1">
    <source>
        <dbReference type="ARBA" id="ARBA00023015"/>
    </source>
</evidence>
<gene>
    <name evidence="5" type="ORF">ACFFIA_39110</name>
</gene>
<dbReference type="PROSITE" id="PS50932">
    <property type="entry name" value="HTH_LACI_2"/>
    <property type="match status" value="1"/>
</dbReference>
<dbReference type="InterPro" id="IPR000843">
    <property type="entry name" value="HTH_LacI"/>
</dbReference>
<dbReference type="SUPFAM" id="SSF53822">
    <property type="entry name" value="Periplasmic binding protein-like I"/>
    <property type="match status" value="1"/>
</dbReference>
<dbReference type="InterPro" id="IPR028082">
    <property type="entry name" value="Peripla_BP_I"/>
</dbReference>